<dbReference type="Pfam" id="PF00528">
    <property type="entry name" value="BPD_transp_1"/>
    <property type="match status" value="1"/>
</dbReference>
<dbReference type="InterPro" id="IPR000515">
    <property type="entry name" value="MetI-like"/>
</dbReference>
<dbReference type="Proteomes" id="UP001156882">
    <property type="component" value="Unassembled WGS sequence"/>
</dbReference>
<feature type="transmembrane region" description="Helical" evidence="7">
    <location>
        <begin position="24"/>
        <end position="50"/>
    </location>
</feature>
<evidence type="ECO:0000313" key="10">
    <source>
        <dbReference type="Proteomes" id="UP001156882"/>
    </source>
</evidence>
<evidence type="ECO:0000256" key="5">
    <source>
        <dbReference type="ARBA" id="ARBA00022989"/>
    </source>
</evidence>
<protein>
    <submittedName>
        <fullName evidence="9">ABC transporter permease</fullName>
    </submittedName>
</protein>
<dbReference type="PANTHER" id="PTHR43005:SF1">
    <property type="entry name" value="SPERMIDINE_PUTRESCINE TRANSPORT SYSTEM PERMEASE PROTEIN"/>
    <property type="match status" value="1"/>
</dbReference>
<reference evidence="10" key="1">
    <citation type="journal article" date="2019" name="Int. J. Syst. Evol. Microbiol.">
        <title>The Global Catalogue of Microorganisms (GCM) 10K type strain sequencing project: providing services to taxonomists for standard genome sequencing and annotation.</title>
        <authorList>
            <consortium name="The Broad Institute Genomics Platform"/>
            <consortium name="The Broad Institute Genome Sequencing Center for Infectious Disease"/>
            <person name="Wu L."/>
            <person name="Ma J."/>
        </authorList>
    </citation>
    <scope>NUCLEOTIDE SEQUENCE [LARGE SCALE GENOMIC DNA]</scope>
    <source>
        <strain evidence="10">NBRC 101365</strain>
    </source>
</reference>
<dbReference type="Gene3D" id="1.10.3720.10">
    <property type="entry name" value="MetI-like"/>
    <property type="match status" value="1"/>
</dbReference>
<gene>
    <name evidence="9" type="ORF">GCM10007874_35000</name>
</gene>
<evidence type="ECO:0000256" key="2">
    <source>
        <dbReference type="ARBA" id="ARBA00022448"/>
    </source>
</evidence>
<dbReference type="PANTHER" id="PTHR43005">
    <property type="entry name" value="BLR7065 PROTEIN"/>
    <property type="match status" value="1"/>
</dbReference>
<feature type="transmembrane region" description="Helical" evidence="7">
    <location>
        <begin position="275"/>
        <end position="299"/>
    </location>
</feature>
<feature type="domain" description="ABC transmembrane type-1" evidence="8">
    <location>
        <begin position="82"/>
        <end position="296"/>
    </location>
</feature>
<evidence type="ECO:0000256" key="7">
    <source>
        <dbReference type="RuleBase" id="RU363032"/>
    </source>
</evidence>
<keyword evidence="4 7" id="KW-0812">Transmembrane</keyword>
<dbReference type="RefSeq" id="WP_431310697.1">
    <property type="nucleotide sequence ID" value="NZ_BSPC01000028.1"/>
</dbReference>
<keyword evidence="10" id="KW-1185">Reference proteome</keyword>
<dbReference type="CDD" id="cd06261">
    <property type="entry name" value="TM_PBP2"/>
    <property type="match status" value="1"/>
</dbReference>
<dbReference type="PROSITE" id="PS50928">
    <property type="entry name" value="ABC_TM1"/>
    <property type="match status" value="1"/>
</dbReference>
<proteinExistence type="inferred from homology"/>
<dbReference type="EMBL" id="BSPC01000028">
    <property type="protein sequence ID" value="GLS20483.1"/>
    <property type="molecule type" value="Genomic_DNA"/>
</dbReference>
<dbReference type="InterPro" id="IPR035906">
    <property type="entry name" value="MetI-like_sf"/>
</dbReference>
<keyword evidence="5 7" id="KW-1133">Transmembrane helix</keyword>
<comment type="subcellular location">
    <subcellularLocation>
        <location evidence="1 7">Cell membrane</location>
        <topology evidence="1 7">Multi-pass membrane protein</topology>
    </subcellularLocation>
</comment>
<feature type="transmembrane region" description="Helical" evidence="7">
    <location>
        <begin position="86"/>
        <end position="107"/>
    </location>
</feature>
<feature type="transmembrane region" description="Helical" evidence="7">
    <location>
        <begin position="171"/>
        <end position="194"/>
    </location>
</feature>
<sequence length="307" mass="33935">MALAQTMAPPRRNARWLWLAFEPWLYVAPSVILIATIMLVPLIIGISYAFRDIQILDPTSGGYVGFDHFYDLWDDANFWNALSNTVWWTVISVVLQFVLGLILALLLNKPFPGRSVVQALVFLPWAVPSFLSGLNWAWMLNPVVGPVPHWLVSLGLMATPENILSSPTHALWGPIVANVWWGFPFFAIMMLAALQSIPADIYEAAQIDGAGPIKRFFSITLPFLAPTMAITVMLRAVWIANSADLIVVMTQGGPADSTQIVASYIFTQAFRSLDFGYASAIALVLLFLLLAYAGVLVVLRQMLIKRG</sequence>
<keyword evidence="3" id="KW-1003">Cell membrane</keyword>
<evidence type="ECO:0000256" key="3">
    <source>
        <dbReference type="ARBA" id="ARBA00022475"/>
    </source>
</evidence>
<keyword evidence="6 7" id="KW-0472">Membrane</keyword>
<dbReference type="SUPFAM" id="SSF161098">
    <property type="entry name" value="MetI-like"/>
    <property type="match status" value="1"/>
</dbReference>
<comment type="caution">
    <text evidence="9">The sequence shown here is derived from an EMBL/GenBank/DDBJ whole genome shotgun (WGS) entry which is preliminary data.</text>
</comment>
<evidence type="ECO:0000256" key="6">
    <source>
        <dbReference type="ARBA" id="ARBA00023136"/>
    </source>
</evidence>
<evidence type="ECO:0000259" key="8">
    <source>
        <dbReference type="PROSITE" id="PS50928"/>
    </source>
</evidence>
<evidence type="ECO:0000256" key="1">
    <source>
        <dbReference type="ARBA" id="ARBA00004651"/>
    </source>
</evidence>
<evidence type="ECO:0000256" key="4">
    <source>
        <dbReference type="ARBA" id="ARBA00022692"/>
    </source>
</evidence>
<evidence type="ECO:0000313" key="9">
    <source>
        <dbReference type="EMBL" id="GLS20483.1"/>
    </source>
</evidence>
<organism evidence="9 10">
    <name type="scientific">Labrys miyagiensis</name>
    <dbReference type="NCBI Taxonomy" id="346912"/>
    <lineage>
        <taxon>Bacteria</taxon>
        <taxon>Pseudomonadati</taxon>
        <taxon>Pseudomonadota</taxon>
        <taxon>Alphaproteobacteria</taxon>
        <taxon>Hyphomicrobiales</taxon>
        <taxon>Xanthobacteraceae</taxon>
        <taxon>Labrys</taxon>
    </lineage>
</organism>
<comment type="similarity">
    <text evidence="7">Belongs to the binding-protein-dependent transport system permease family.</text>
</comment>
<name>A0ABQ6CL45_9HYPH</name>
<accession>A0ABQ6CL45</accession>
<keyword evidence="2 7" id="KW-0813">Transport</keyword>
<feature type="transmembrane region" description="Helical" evidence="7">
    <location>
        <begin position="215"/>
        <end position="240"/>
    </location>
</feature>
<feature type="transmembrane region" description="Helical" evidence="7">
    <location>
        <begin position="119"/>
        <end position="138"/>
    </location>
</feature>